<dbReference type="Gene3D" id="1.10.287.110">
    <property type="entry name" value="DnaJ domain"/>
    <property type="match status" value="1"/>
</dbReference>
<dbReference type="EMBL" id="CAADFA010000607">
    <property type="protein sequence ID" value="VFJ71683.1"/>
    <property type="molecule type" value="Genomic_DNA"/>
</dbReference>
<protein>
    <submittedName>
        <fullName evidence="4">Curved DNA-binding protein</fullName>
    </submittedName>
</protein>
<evidence type="ECO:0000313" key="5">
    <source>
        <dbReference type="EMBL" id="VFK11575.1"/>
    </source>
</evidence>
<keyword evidence="4" id="KW-0238">DNA-binding</keyword>
<dbReference type="GO" id="GO:0005737">
    <property type="term" value="C:cytoplasm"/>
    <property type="evidence" value="ECO:0007669"/>
    <property type="project" value="TreeGrafter"/>
</dbReference>
<dbReference type="SMART" id="SM00271">
    <property type="entry name" value="DnaJ"/>
    <property type="match status" value="1"/>
</dbReference>
<dbReference type="Pfam" id="PF01556">
    <property type="entry name" value="DnaJ_C"/>
    <property type="match status" value="1"/>
</dbReference>
<evidence type="ECO:0000313" key="3">
    <source>
        <dbReference type="EMBL" id="VFJ46655.1"/>
    </source>
</evidence>
<dbReference type="EMBL" id="CAADFL010000195">
    <property type="protein sequence ID" value="VFK11575.1"/>
    <property type="molecule type" value="Genomic_DNA"/>
</dbReference>
<dbReference type="InterPro" id="IPR008971">
    <property type="entry name" value="HSP40/DnaJ_pept-bd"/>
</dbReference>
<proteinExistence type="predicted"/>
<dbReference type="InterPro" id="IPR036869">
    <property type="entry name" value="J_dom_sf"/>
</dbReference>
<dbReference type="AlphaFoldDB" id="A0A450TSW1"/>
<dbReference type="PROSITE" id="PS50076">
    <property type="entry name" value="DNAJ_2"/>
    <property type="match status" value="1"/>
</dbReference>
<dbReference type="SUPFAM" id="SSF46565">
    <property type="entry name" value="Chaperone J-domain"/>
    <property type="match status" value="1"/>
</dbReference>
<dbReference type="InterPro" id="IPR001623">
    <property type="entry name" value="DnaJ_domain"/>
</dbReference>
<dbReference type="CDD" id="cd06257">
    <property type="entry name" value="DnaJ"/>
    <property type="match status" value="1"/>
</dbReference>
<keyword evidence="1" id="KW-0143">Chaperone</keyword>
<dbReference type="SUPFAM" id="SSF49493">
    <property type="entry name" value="HSP40/DnaJ peptide-binding domain"/>
    <property type="match status" value="2"/>
</dbReference>
<dbReference type="Gene3D" id="2.60.260.20">
    <property type="entry name" value="Urease metallochaperone UreE, N-terminal domain"/>
    <property type="match status" value="2"/>
</dbReference>
<dbReference type="InterPro" id="IPR018253">
    <property type="entry name" value="DnaJ_domain_CS"/>
</dbReference>
<dbReference type="GO" id="GO:0051082">
    <property type="term" value="F:unfolded protein binding"/>
    <property type="evidence" value="ECO:0007669"/>
    <property type="project" value="InterPro"/>
</dbReference>
<dbReference type="GO" id="GO:0042026">
    <property type="term" value="P:protein refolding"/>
    <property type="evidence" value="ECO:0007669"/>
    <property type="project" value="TreeGrafter"/>
</dbReference>
<dbReference type="PANTHER" id="PTHR43096">
    <property type="entry name" value="DNAJ HOMOLOG 1, MITOCHONDRIAL-RELATED"/>
    <property type="match status" value="1"/>
</dbReference>
<accession>A0A450TSW1</accession>
<evidence type="ECO:0000259" key="2">
    <source>
        <dbReference type="PROSITE" id="PS50076"/>
    </source>
</evidence>
<evidence type="ECO:0000256" key="1">
    <source>
        <dbReference type="ARBA" id="ARBA00023186"/>
    </source>
</evidence>
<organism evidence="4">
    <name type="scientific">Candidatus Kentrum sp. FM</name>
    <dbReference type="NCBI Taxonomy" id="2126340"/>
    <lineage>
        <taxon>Bacteria</taxon>
        <taxon>Pseudomonadati</taxon>
        <taxon>Pseudomonadota</taxon>
        <taxon>Gammaproteobacteria</taxon>
        <taxon>Candidatus Kentrum</taxon>
    </lineage>
</organism>
<reference evidence="4" key="1">
    <citation type="submission" date="2019-02" db="EMBL/GenBank/DDBJ databases">
        <authorList>
            <person name="Gruber-Vodicka R. H."/>
            <person name="Seah K. B. B."/>
        </authorList>
    </citation>
    <scope>NUCLEOTIDE SEQUENCE</scope>
    <source>
        <strain evidence="3">BECK_BZ163</strain>
        <strain evidence="5">BECK_BZ164</strain>
        <strain evidence="4">BECK_BZ165</strain>
    </source>
</reference>
<gene>
    <name evidence="3" type="ORF">BECKFM1743A_GA0114220_100397</name>
    <name evidence="5" type="ORF">BECKFM1743B_GA0114221_101952</name>
    <name evidence="4" type="ORF">BECKFM1743C_GA0114222_106072</name>
</gene>
<dbReference type="PRINTS" id="PR00625">
    <property type="entry name" value="JDOMAIN"/>
</dbReference>
<dbReference type="EMBL" id="CAADEZ010000039">
    <property type="protein sequence ID" value="VFJ46655.1"/>
    <property type="molecule type" value="Genomic_DNA"/>
</dbReference>
<sequence length="324" mass="36130">MKYKDYYQLLGVSRTAAPDEIKRAYRRLARKYHPDVSKEPNAEERFKEVQEAYEVLKDPKKREAYNHLGADWKTGQDFRPPPGWETRFDFAGSPFGVGVFSDFFESLFGGGFQHAGPGKFNTQGARTGPGVQRGQDEHTKMRITLEDAYRGAERSLQLQGQQMAGAGGRAPGVNRLKVKIPPGVTQGQRIRLAGQGRAVPAYGGSLRGPKGDLYLEIEFLPHPLFRPEGRDIYLELPITPWEAALGATIKVPTLGGRVDVKIPAGSQSGRRLRLKERGLGKGHAGDQYIVLKIVTPKADSRVVRECYERMAREMPFDPRAHMGQ</sequence>
<dbReference type="InterPro" id="IPR002939">
    <property type="entry name" value="DnaJ_C"/>
</dbReference>
<dbReference type="FunFam" id="2.60.260.20:FF:000013">
    <property type="entry name" value="DnaJ subfamily B member 11"/>
    <property type="match status" value="1"/>
</dbReference>
<dbReference type="PANTHER" id="PTHR43096:SF52">
    <property type="entry name" value="DNAJ HOMOLOG 1, MITOCHONDRIAL-RELATED"/>
    <property type="match status" value="1"/>
</dbReference>
<evidence type="ECO:0000313" key="4">
    <source>
        <dbReference type="EMBL" id="VFJ71683.1"/>
    </source>
</evidence>
<name>A0A450TSW1_9GAMM</name>
<dbReference type="CDD" id="cd10747">
    <property type="entry name" value="DnaJ_C"/>
    <property type="match status" value="1"/>
</dbReference>
<dbReference type="GO" id="GO:0003677">
    <property type="term" value="F:DNA binding"/>
    <property type="evidence" value="ECO:0007669"/>
    <property type="project" value="UniProtKB-KW"/>
</dbReference>
<feature type="domain" description="J" evidence="2">
    <location>
        <begin position="5"/>
        <end position="69"/>
    </location>
</feature>
<dbReference type="Pfam" id="PF00226">
    <property type="entry name" value="DnaJ"/>
    <property type="match status" value="1"/>
</dbReference>
<dbReference type="PROSITE" id="PS00636">
    <property type="entry name" value="DNAJ_1"/>
    <property type="match status" value="1"/>
</dbReference>